<reference evidence="5" key="1">
    <citation type="submission" date="2021-10" db="EMBL/GenBank/DDBJ databases">
        <title>Anaerobic single-cell dispensing facilitates the cultivation of human gut bacteria.</title>
        <authorList>
            <person name="Afrizal A."/>
        </authorList>
    </citation>
    <scope>NUCLEOTIDE SEQUENCE</scope>
    <source>
        <strain evidence="5">CLA-AA-H274</strain>
    </source>
</reference>
<dbReference type="GO" id="GO:0016052">
    <property type="term" value="P:carbohydrate catabolic process"/>
    <property type="evidence" value="ECO:0007669"/>
    <property type="project" value="TreeGrafter"/>
</dbReference>
<dbReference type="SUPFAM" id="SSF54826">
    <property type="entry name" value="Enolase N-terminal domain-like"/>
    <property type="match status" value="1"/>
</dbReference>
<dbReference type="SFLD" id="SFLDS00001">
    <property type="entry name" value="Enolase"/>
    <property type="match status" value="1"/>
</dbReference>
<evidence type="ECO:0000256" key="1">
    <source>
        <dbReference type="ARBA" id="ARBA00001946"/>
    </source>
</evidence>
<keyword evidence="3" id="KW-0460">Magnesium</keyword>
<dbReference type="InterPro" id="IPR036849">
    <property type="entry name" value="Enolase-like_C_sf"/>
</dbReference>
<feature type="domain" description="Mandelate racemase/muconate lactonizing enzyme C-terminal" evidence="4">
    <location>
        <begin position="142"/>
        <end position="238"/>
    </location>
</feature>
<gene>
    <name evidence="5" type="ORF">LKD32_00925</name>
</gene>
<dbReference type="Gene3D" id="3.30.390.10">
    <property type="entry name" value="Enolase-like, N-terminal domain"/>
    <property type="match status" value="1"/>
</dbReference>
<dbReference type="SMART" id="SM00922">
    <property type="entry name" value="MR_MLE"/>
    <property type="match status" value="1"/>
</dbReference>
<organism evidence="5 6">
    <name type="scientific">Brotaphodocola catenula</name>
    <dbReference type="NCBI Taxonomy" id="2885361"/>
    <lineage>
        <taxon>Bacteria</taxon>
        <taxon>Bacillati</taxon>
        <taxon>Bacillota</taxon>
        <taxon>Clostridia</taxon>
        <taxon>Lachnospirales</taxon>
        <taxon>Lachnospiraceae</taxon>
        <taxon>Brotaphodocola</taxon>
    </lineage>
</organism>
<proteinExistence type="predicted"/>
<evidence type="ECO:0000256" key="3">
    <source>
        <dbReference type="ARBA" id="ARBA00022842"/>
    </source>
</evidence>
<evidence type="ECO:0000313" key="5">
    <source>
        <dbReference type="EMBL" id="MCC2163455.1"/>
    </source>
</evidence>
<dbReference type="Pfam" id="PF02746">
    <property type="entry name" value="MR_MLE_N"/>
    <property type="match status" value="1"/>
</dbReference>
<dbReference type="PANTHER" id="PTHR13794">
    <property type="entry name" value="ENOLASE SUPERFAMILY, MANDELATE RACEMASE"/>
    <property type="match status" value="1"/>
</dbReference>
<comment type="cofactor">
    <cofactor evidence="1">
        <name>Mg(2+)</name>
        <dbReference type="ChEBI" id="CHEBI:18420"/>
    </cofactor>
</comment>
<dbReference type="InterPro" id="IPR029017">
    <property type="entry name" value="Enolase-like_N"/>
</dbReference>
<dbReference type="Pfam" id="PF13378">
    <property type="entry name" value="MR_MLE_C"/>
    <property type="match status" value="1"/>
</dbReference>
<protein>
    <submittedName>
        <fullName evidence="5">Mandelate racemase</fullName>
    </submittedName>
</protein>
<name>A0AAE3DH41_9FIRM</name>
<sequence>MKITSFETWWVSRDHCLFDKKRQGGAEMNWDVIALKIGTDAGIDGIATCLAARSGGVTENYLYDNIAPVIMGRDPHDREAIWQELWNIDRHLTFFPVYLPGPIDVALWDICAKEANLPLYKYIGAYRNSLPVYASGNFHATVQEYVDEALHYKALGVPGYKAHPAGPVSFDMQVHQAIRDAVGDDYILMSDPVAEYTMGDAVAVGRQLERLNYKWLEEPFRDFELYKYTELCRTLDIPIAATETTRGAHWGVAQTIAQRAADIVRADVSWKDGITGTLKIAHMAEGFGMNCEIHTTTMNYMDLVNAHVSCAIRNCEFFEYFVPEENYQLPMVGKLPIENGIITVPDTPGVGAELDWELIEKACRSHRKLEL</sequence>
<evidence type="ECO:0000256" key="2">
    <source>
        <dbReference type="ARBA" id="ARBA00022723"/>
    </source>
</evidence>
<dbReference type="InterPro" id="IPR029065">
    <property type="entry name" value="Enolase_C-like"/>
</dbReference>
<dbReference type="EMBL" id="JAJEPU010000002">
    <property type="protein sequence ID" value="MCC2163455.1"/>
    <property type="molecule type" value="Genomic_DNA"/>
</dbReference>
<evidence type="ECO:0000259" key="4">
    <source>
        <dbReference type="SMART" id="SM00922"/>
    </source>
</evidence>
<dbReference type="InterPro" id="IPR046945">
    <property type="entry name" value="RHMD-like"/>
</dbReference>
<comment type="caution">
    <text evidence="5">The sequence shown here is derived from an EMBL/GenBank/DDBJ whole genome shotgun (WGS) entry which is preliminary data.</text>
</comment>
<keyword evidence="6" id="KW-1185">Reference proteome</keyword>
<accession>A0AAE3DH41</accession>
<dbReference type="RefSeq" id="WP_177977604.1">
    <property type="nucleotide sequence ID" value="NZ_JAJEPU010000002.1"/>
</dbReference>
<dbReference type="SFLD" id="SFLDG00179">
    <property type="entry name" value="mandelate_racemase"/>
    <property type="match status" value="1"/>
</dbReference>
<dbReference type="SUPFAM" id="SSF51604">
    <property type="entry name" value="Enolase C-terminal domain-like"/>
    <property type="match status" value="1"/>
</dbReference>
<evidence type="ECO:0000313" key="6">
    <source>
        <dbReference type="Proteomes" id="UP001198962"/>
    </source>
</evidence>
<dbReference type="PANTHER" id="PTHR13794:SF58">
    <property type="entry name" value="MITOCHONDRIAL ENOLASE SUPERFAMILY MEMBER 1"/>
    <property type="match status" value="1"/>
</dbReference>
<dbReference type="AlphaFoldDB" id="A0AAE3DH41"/>
<dbReference type="InterPro" id="IPR013342">
    <property type="entry name" value="Mandelate_racemase_C"/>
</dbReference>
<keyword evidence="2" id="KW-0479">Metal-binding</keyword>
<dbReference type="Proteomes" id="UP001198962">
    <property type="component" value="Unassembled WGS sequence"/>
</dbReference>
<dbReference type="GO" id="GO:0016836">
    <property type="term" value="F:hydro-lyase activity"/>
    <property type="evidence" value="ECO:0007669"/>
    <property type="project" value="TreeGrafter"/>
</dbReference>
<dbReference type="GO" id="GO:0000287">
    <property type="term" value="F:magnesium ion binding"/>
    <property type="evidence" value="ECO:0007669"/>
    <property type="project" value="TreeGrafter"/>
</dbReference>
<dbReference type="Gene3D" id="3.20.20.120">
    <property type="entry name" value="Enolase-like C-terminal domain"/>
    <property type="match status" value="1"/>
</dbReference>
<dbReference type="InterPro" id="IPR013341">
    <property type="entry name" value="Mandelate_racemase_N_dom"/>
</dbReference>